<evidence type="ECO:0000313" key="1">
    <source>
        <dbReference type="EMBL" id="OWQ96278.1"/>
    </source>
</evidence>
<proteinExistence type="predicted"/>
<protein>
    <submittedName>
        <fullName evidence="1">Uncharacterized protein</fullName>
    </submittedName>
</protein>
<keyword evidence="2" id="KW-1185">Reference proteome</keyword>
<organism evidence="1 2">
    <name type="scientific">Sphingopyxis witflariensis</name>
    <dbReference type="NCBI Taxonomy" id="173675"/>
    <lineage>
        <taxon>Bacteria</taxon>
        <taxon>Pseudomonadati</taxon>
        <taxon>Pseudomonadota</taxon>
        <taxon>Alphaproteobacteria</taxon>
        <taxon>Sphingomonadales</taxon>
        <taxon>Sphingomonadaceae</taxon>
        <taxon>Sphingopyxis</taxon>
    </lineage>
</organism>
<dbReference type="EMBL" id="NISJ01000006">
    <property type="protein sequence ID" value="OWQ96278.1"/>
    <property type="molecule type" value="Genomic_DNA"/>
</dbReference>
<comment type="caution">
    <text evidence="1">The sequence shown here is derived from an EMBL/GenBank/DDBJ whole genome shotgun (WGS) entry which is preliminary data.</text>
</comment>
<dbReference type="Proteomes" id="UP000197097">
    <property type="component" value="Unassembled WGS sequence"/>
</dbReference>
<gene>
    <name evidence="1" type="ORF">CDQ91_12230</name>
</gene>
<reference evidence="1 2" key="1">
    <citation type="journal article" date="2002" name="Int. J. Syst. Evol. Microbiol.">
        <title>Sphingopyxis witflariensis sp. nov., isolated from activated sludge.</title>
        <authorList>
            <person name="Kampfer P."/>
            <person name="Witzenberger R."/>
            <person name="Denner E.B."/>
            <person name="Busse H.J."/>
            <person name="Neef A."/>
        </authorList>
    </citation>
    <scope>NUCLEOTIDE SEQUENCE [LARGE SCALE GENOMIC DNA]</scope>
    <source>
        <strain evidence="1 2">DSM 14551</strain>
    </source>
</reference>
<sequence length="120" mass="13430">MEKEACQMNIVSQNELCPREKHRTLEFIGLRSHATTVGLIQLCEELLTAGILDGAALQRIKDAIRMELTVGNARISNQPTFDATLRRRLDAIFPHVADEDRTQVGTVEELEDALETYHGA</sequence>
<name>A0A246JTD5_9SPHN</name>
<evidence type="ECO:0000313" key="2">
    <source>
        <dbReference type="Proteomes" id="UP000197097"/>
    </source>
</evidence>
<dbReference type="AlphaFoldDB" id="A0A246JTD5"/>
<accession>A0A246JTD5</accession>